<name>A0A1N6F1J3_9FLAO</name>
<dbReference type="Proteomes" id="UP000185207">
    <property type="component" value="Unassembled WGS sequence"/>
</dbReference>
<protein>
    <recommendedName>
        <fullName evidence="3">Lipoprotein</fullName>
    </recommendedName>
</protein>
<evidence type="ECO:0008006" key="3">
    <source>
        <dbReference type="Google" id="ProtNLM"/>
    </source>
</evidence>
<evidence type="ECO:0000313" key="1">
    <source>
        <dbReference type="EMBL" id="SIN89087.1"/>
    </source>
</evidence>
<sequence>MKLKYFKILFGFFLLFSLLGCSVLTDFYIQNLTNERKIIIIKYKFNIKSKLENDSSGEYSFNYKNGIASPKEFRNNKNLPSLNKTIINDYQIEVVLPPSSTTRVEKTLNYHWRSRSINNIKIDNKEIKIEDIESQSIKDKSDYIYKIE</sequence>
<reference evidence="2" key="1">
    <citation type="submission" date="2016-11" db="EMBL/GenBank/DDBJ databases">
        <authorList>
            <person name="Varghese N."/>
            <person name="Submissions S."/>
        </authorList>
    </citation>
    <scope>NUCLEOTIDE SEQUENCE [LARGE SCALE GENOMIC DNA]</scope>
    <source>
        <strain evidence="2">DSM 27623</strain>
    </source>
</reference>
<keyword evidence="2" id="KW-1185">Reference proteome</keyword>
<dbReference type="RefSeq" id="WP_074233737.1">
    <property type="nucleotide sequence ID" value="NZ_FSRK01000001.1"/>
</dbReference>
<dbReference type="AlphaFoldDB" id="A0A1N6F1J3"/>
<gene>
    <name evidence="1" type="ORF">SAMN05444409_0985</name>
</gene>
<proteinExistence type="predicted"/>
<accession>A0A1N6F1J3</accession>
<organism evidence="1 2">
    <name type="scientific">Epilithonimonas zeae</name>
    <dbReference type="NCBI Taxonomy" id="1416779"/>
    <lineage>
        <taxon>Bacteria</taxon>
        <taxon>Pseudomonadati</taxon>
        <taxon>Bacteroidota</taxon>
        <taxon>Flavobacteriia</taxon>
        <taxon>Flavobacteriales</taxon>
        <taxon>Weeksellaceae</taxon>
        <taxon>Chryseobacterium group</taxon>
        <taxon>Epilithonimonas</taxon>
    </lineage>
</organism>
<dbReference type="STRING" id="1416779.SAMN05444409_0985"/>
<dbReference type="OrthoDB" id="1272252at2"/>
<dbReference type="PROSITE" id="PS51257">
    <property type="entry name" value="PROKAR_LIPOPROTEIN"/>
    <property type="match status" value="1"/>
</dbReference>
<evidence type="ECO:0000313" key="2">
    <source>
        <dbReference type="Proteomes" id="UP000185207"/>
    </source>
</evidence>
<dbReference type="EMBL" id="FSRK01000001">
    <property type="protein sequence ID" value="SIN89087.1"/>
    <property type="molecule type" value="Genomic_DNA"/>
</dbReference>